<evidence type="ECO:0000256" key="2">
    <source>
        <dbReference type="ARBA" id="ARBA00022475"/>
    </source>
</evidence>
<proteinExistence type="predicted"/>
<feature type="transmembrane region" description="Helical" evidence="7">
    <location>
        <begin position="12"/>
        <end position="30"/>
    </location>
</feature>
<dbReference type="GO" id="GO:0005886">
    <property type="term" value="C:plasma membrane"/>
    <property type="evidence" value="ECO:0007669"/>
    <property type="project" value="UniProtKB-SubCell"/>
</dbReference>
<evidence type="ECO:0000256" key="5">
    <source>
        <dbReference type="ARBA" id="ARBA00022989"/>
    </source>
</evidence>
<dbReference type="InterPro" id="IPR000326">
    <property type="entry name" value="PAP2/HPO"/>
</dbReference>
<dbReference type="PANTHER" id="PTHR14969:SF62">
    <property type="entry name" value="DECAPRENYLPHOSPHORYL-5-PHOSPHORIBOSE PHOSPHATASE RV3807C-RELATED"/>
    <property type="match status" value="1"/>
</dbReference>
<evidence type="ECO:0000256" key="4">
    <source>
        <dbReference type="ARBA" id="ARBA00022801"/>
    </source>
</evidence>
<dbReference type="Gene3D" id="1.20.144.10">
    <property type="entry name" value="Phosphatidic acid phosphatase type 2/haloperoxidase"/>
    <property type="match status" value="1"/>
</dbReference>
<comment type="subcellular location">
    <subcellularLocation>
        <location evidence="1">Cell membrane</location>
        <topology evidence="1">Multi-pass membrane protein</topology>
    </subcellularLocation>
</comment>
<feature type="transmembrane region" description="Helical" evidence="7">
    <location>
        <begin position="179"/>
        <end position="198"/>
    </location>
</feature>
<feature type="transmembrane region" description="Helical" evidence="7">
    <location>
        <begin position="155"/>
        <end position="173"/>
    </location>
</feature>
<keyword evidence="5 7" id="KW-1133">Transmembrane helix</keyword>
<dbReference type="PANTHER" id="PTHR14969">
    <property type="entry name" value="SPHINGOSINE-1-PHOSPHATE PHOSPHOHYDROLASE"/>
    <property type="match status" value="1"/>
</dbReference>
<feature type="transmembrane region" description="Helical" evidence="7">
    <location>
        <begin position="131"/>
        <end position="148"/>
    </location>
</feature>
<keyword evidence="2" id="KW-1003">Cell membrane</keyword>
<dbReference type="CDD" id="cd01610">
    <property type="entry name" value="PAP2_like"/>
    <property type="match status" value="1"/>
</dbReference>
<dbReference type="AlphaFoldDB" id="A0A0P8C739"/>
<accession>A0A0P8C739</accession>
<evidence type="ECO:0000313" key="9">
    <source>
        <dbReference type="EMBL" id="KPQ18605.1"/>
    </source>
</evidence>
<reference evidence="9 10" key="1">
    <citation type="submission" date="2015-09" db="EMBL/GenBank/DDBJ databases">
        <title>Identification and resolution of microdiversity through metagenomic sequencing of parallel consortia.</title>
        <authorList>
            <person name="Nelson W.C."/>
            <person name="Romine M.F."/>
            <person name="Lindemann S.R."/>
        </authorList>
    </citation>
    <scope>NUCLEOTIDE SEQUENCE [LARGE SCALE GENOMIC DNA]</scope>
    <source>
        <strain evidence="9">HL-49</strain>
    </source>
</reference>
<evidence type="ECO:0000256" key="1">
    <source>
        <dbReference type="ARBA" id="ARBA00004651"/>
    </source>
</evidence>
<dbReference type="eggNOG" id="COG0671">
    <property type="taxonomic scope" value="Bacteria"/>
</dbReference>
<organism evidence="9 10">
    <name type="scientific">Algoriphagus marincola HL-49</name>
    <dbReference type="NCBI Taxonomy" id="1305737"/>
    <lineage>
        <taxon>Bacteria</taxon>
        <taxon>Pseudomonadati</taxon>
        <taxon>Bacteroidota</taxon>
        <taxon>Cytophagia</taxon>
        <taxon>Cytophagales</taxon>
        <taxon>Cyclobacteriaceae</taxon>
        <taxon>Algoriphagus</taxon>
    </lineage>
</organism>
<feature type="transmembrane region" description="Helical" evidence="7">
    <location>
        <begin position="76"/>
        <end position="94"/>
    </location>
</feature>
<keyword evidence="6 7" id="KW-0472">Membrane</keyword>
<evidence type="ECO:0000313" key="10">
    <source>
        <dbReference type="Proteomes" id="UP000050421"/>
    </source>
</evidence>
<dbReference type="GO" id="GO:0016787">
    <property type="term" value="F:hydrolase activity"/>
    <property type="evidence" value="ECO:0007669"/>
    <property type="project" value="UniProtKB-KW"/>
</dbReference>
<dbReference type="Proteomes" id="UP000050421">
    <property type="component" value="Unassembled WGS sequence"/>
</dbReference>
<dbReference type="EMBL" id="LJXT01000024">
    <property type="protein sequence ID" value="KPQ18605.1"/>
    <property type="molecule type" value="Genomic_DNA"/>
</dbReference>
<dbReference type="SUPFAM" id="SSF48317">
    <property type="entry name" value="Acid phosphatase/Vanadium-dependent haloperoxidase"/>
    <property type="match status" value="1"/>
</dbReference>
<evidence type="ECO:0000256" key="7">
    <source>
        <dbReference type="SAM" id="Phobius"/>
    </source>
</evidence>
<keyword evidence="3 7" id="KW-0812">Transmembrane</keyword>
<evidence type="ECO:0000256" key="6">
    <source>
        <dbReference type="ARBA" id="ARBA00023136"/>
    </source>
</evidence>
<dbReference type="Pfam" id="PF01569">
    <property type="entry name" value="PAP2"/>
    <property type="match status" value="1"/>
</dbReference>
<name>A0A0P8C739_9BACT</name>
<evidence type="ECO:0000259" key="8">
    <source>
        <dbReference type="SMART" id="SM00014"/>
    </source>
</evidence>
<protein>
    <submittedName>
        <fullName evidence="9">PAP2 superfamily</fullName>
    </submittedName>
</protein>
<keyword evidence="4" id="KW-0378">Hydrolase</keyword>
<evidence type="ECO:0000256" key="3">
    <source>
        <dbReference type="ARBA" id="ARBA00022692"/>
    </source>
</evidence>
<feature type="transmembrane region" description="Helical" evidence="7">
    <location>
        <begin position="50"/>
        <end position="69"/>
    </location>
</feature>
<dbReference type="InterPro" id="IPR036938">
    <property type="entry name" value="PAP2/HPO_sf"/>
</dbReference>
<dbReference type="OrthoDB" id="9773582at2"/>
<sequence>MKKKKNSISQIQLFAFFVVIILGLVTFYLPKGKPELFLNQYHHPLFDLFFATWTHLGDAVILLVLLPILALRKVSFAIFMSLSVIVQTLLIMITKHGFFKGMPRPAEYLKDIAFYKVPGIELHHWNSFPSGHTATGLVIASCFMIIFSRRRHLQWIFLLGGFLVAISRVYLMQHFFVDIFAGAALGMLSAWIGRALYFQFFPSKRFKRSLLVYMGFGKIKRVIPPIKNPGISV</sequence>
<dbReference type="SMART" id="SM00014">
    <property type="entry name" value="acidPPc"/>
    <property type="match status" value="1"/>
</dbReference>
<comment type="caution">
    <text evidence="9">The sequence shown here is derived from an EMBL/GenBank/DDBJ whole genome shotgun (WGS) entry which is preliminary data.</text>
</comment>
<gene>
    <name evidence="9" type="ORF">HLUCCX10_05395</name>
</gene>
<feature type="domain" description="Phosphatidic acid phosphatase type 2/haloperoxidase" evidence="8">
    <location>
        <begin position="76"/>
        <end position="194"/>
    </location>
</feature>